<evidence type="ECO:0000313" key="3">
    <source>
        <dbReference type="Proteomes" id="UP000653231"/>
    </source>
</evidence>
<accession>A0ABR8L712</accession>
<dbReference type="InterPro" id="IPR021441">
    <property type="entry name" value="DUF3090"/>
</dbReference>
<feature type="compositionally biased region" description="Acidic residues" evidence="1">
    <location>
        <begin position="113"/>
        <end position="128"/>
    </location>
</feature>
<comment type="caution">
    <text evidence="2">The sequence shown here is derived from an EMBL/GenBank/DDBJ whole genome shotgun (WGS) entry which is preliminary data.</text>
</comment>
<name>A0ABR8L712_9ACTN</name>
<gene>
    <name evidence="2" type="ORF">IEQ31_20085</name>
</gene>
<dbReference type="Pfam" id="PF11290">
    <property type="entry name" value="DUF3090"/>
    <property type="match status" value="1"/>
</dbReference>
<dbReference type="EMBL" id="JACXRZ010000014">
    <property type="protein sequence ID" value="MBD3145472.1"/>
    <property type="molecule type" value="Genomic_DNA"/>
</dbReference>
<feature type="region of interest" description="Disordered" evidence="1">
    <location>
        <begin position="113"/>
        <end position="135"/>
    </location>
</feature>
<dbReference type="Proteomes" id="UP000653231">
    <property type="component" value="Unassembled WGS sequence"/>
</dbReference>
<organism evidence="2 3">
    <name type="scientific">Microbispora bryophytorum subsp. camponoti</name>
    <dbReference type="NCBI Taxonomy" id="1677852"/>
    <lineage>
        <taxon>Bacteria</taxon>
        <taxon>Bacillati</taxon>
        <taxon>Actinomycetota</taxon>
        <taxon>Actinomycetes</taxon>
        <taxon>Streptosporangiales</taxon>
        <taxon>Streptosporangiaceae</taxon>
        <taxon>Microbispora</taxon>
    </lineage>
</organism>
<evidence type="ECO:0000256" key="1">
    <source>
        <dbReference type="SAM" id="MobiDB-lite"/>
    </source>
</evidence>
<dbReference type="NCBIfam" id="TIGR03847">
    <property type="entry name" value="conserved hypothetical protein"/>
    <property type="match status" value="1"/>
</dbReference>
<protein>
    <submittedName>
        <fullName evidence="2">DUF3090 domain-containing protein</fullName>
    </submittedName>
</protein>
<proteinExistence type="predicted"/>
<evidence type="ECO:0000313" key="2">
    <source>
        <dbReference type="EMBL" id="MBD3145472.1"/>
    </source>
</evidence>
<sequence>MPVFDYDPPDRFVAGAVGQPGARAFFLQARGQGRITTVALEKFQVAVLADRLDELLDEVLRRSGGRAPVPAMAPAELADVGPLDLPLDEDFRVGTMALAWDPDTAQVIIEAQEASEDDEDDEEEDEPPLDDRPEPAVLRVRISAAAARAFTRRALEVVAAGRPPCPLCGRPLDSEGHICVRLNGHHPGGLSA</sequence>
<dbReference type="RefSeq" id="WP_191052914.1">
    <property type="nucleotide sequence ID" value="NZ_JACXRZ010000014.1"/>
</dbReference>
<reference evidence="2 3" key="1">
    <citation type="submission" date="2020-09" db="EMBL/GenBank/DDBJ databases">
        <title>Actinomycete isolated from the Camponotus japonicus Mayr.</title>
        <authorList>
            <person name="Gong X."/>
        </authorList>
    </citation>
    <scope>NUCLEOTIDE SEQUENCE [LARGE SCALE GENOMIC DNA]</scope>
    <source>
        <strain evidence="2 3">2C-HV3</strain>
    </source>
</reference>
<keyword evidence="3" id="KW-1185">Reference proteome</keyword>